<dbReference type="Proteomes" id="UP001153292">
    <property type="component" value="Chromosome 15"/>
</dbReference>
<dbReference type="Pfam" id="PF06585">
    <property type="entry name" value="JHBP"/>
    <property type="match status" value="1"/>
</dbReference>
<sequence>MLSITVFLCSFLGVIYSNNAASVTKCQASDSSCIKQSAQALLPLLAKGKLAPELRTLDPLHIEKIDATQQNLQLIARDITVKGLKECTVDSISRDGAKSKLNVNILCTVVVEGEYDVKGKILVLKLDGQGHLIVKLTKVLMSVEADLEEIEKSGKKYWNIKNWDSSYTIKEKANIELTNLFNGSEELTQAIRDVFGASANEIVTEIGPPIIKAITTEVVNTVNDFFHLTPIDELVLN</sequence>
<accession>A0ABN8B227</accession>
<gene>
    <name evidence="2" type="ORF">CHILSU_LOCUS3044</name>
</gene>
<dbReference type="SMART" id="SM00700">
    <property type="entry name" value="JHBP"/>
    <property type="match status" value="1"/>
</dbReference>
<proteinExistence type="predicted"/>
<reference evidence="2" key="1">
    <citation type="submission" date="2021-12" db="EMBL/GenBank/DDBJ databases">
        <authorList>
            <person name="King R."/>
        </authorList>
    </citation>
    <scope>NUCLEOTIDE SEQUENCE</scope>
</reference>
<evidence type="ECO:0000313" key="2">
    <source>
        <dbReference type="EMBL" id="CAH0399875.1"/>
    </source>
</evidence>
<protein>
    <submittedName>
        <fullName evidence="2">Uncharacterized protein</fullName>
    </submittedName>
</protein>
<evidence type="ECO:0000256" key="1">
    <source>
        <dbReference type="SAM" id="SignalP"/>
    </source>
</evidence>
<name>A0ABN8B227_CHISP</name>
<keyword evidence="1" id="KW-0732">Signal</keyword>
<dbReference type="PANTHER" id="PTHR11008">
    <property type="entry name" value="PROTEIN TAKEOUT-LIKE PROTEIN"/>
    <property type="match status" value="1"/>
</dbReference>
<keyword evidence="3" id="KW-1185">Reference proteome</keyword>
<feature type="signal peptide" evidence="1">
    <location>
        <begin position="1"/>
        <end position="20"/>
    </location>
</feature>
<dbReference type="EMBL" id="OU963908">
    <property type="protein sequence ID" value="CAH0399875.1"/>
    <property type="molecule type" value="Genomic_DNA"/>
</dbReference>
<dbReference type="Gene3D" id="3.15.10.30">
    <property type="entry name" value="Haemolymph juvenile hormone binding protein"/>
    <property type="match status" value="1"/>
</dbReference>
<dbReference type="InterPro" id="IPR038606">
    <property type="entry name" value="To_sf"/>
</dbReference>
<evidence type="ECO:0000313" key="3">
    <source>
        <dbReference type="Proteomes" id="UP001153292"/>
    </source>
</evidence>
<dbReference type="PANTHER" id="PTHR11008:SF41">
    <property type="entry name" value="RE70318P"/>
    <property type="match status" value="1"/>
</dbReference>
<feature type="chain" id="PRO_5046845255" evidence="1">
    <location>
        <begin position="21"/>
        <end position="237"/>
    </location>
</feature>
<organism evidence="2 3">
    <name type="scientific">Chilo suppressalis</name>
    <name type="common">Asiatic rice borer moth</name>
    <dbReference type="NCBI Taxonomy" id="168631"/>
    <lineage>
        <taxon>Eukaryota</taxon>
        <taxon>Metazoa</taxon>
        <taxon>Ecdysozoa</taxon>
        <taxon>Arthropoda</taxon>
        <taxon>Hexapoda</taxon>
        <taxon>Insecta</taxon>
        <taxon>Pterygota</taxon>
        <taxon>Neoptera</taxon>
        <taxon>Endopterygota</taxon>
        <taxon>Lepidoptera</taxon>
        <taxon>Glossata</taxon>
        <taxon>Ditrysia</taxon>
        <taxon>Pyraloidea</taxon>
        <taxon>Crambidae</taxon>
        <taxon>Crambinae</taxon>
        <taxon>Chilo</taxon>
    </lineage>
</organism>
<dbReference type="InterPro" id="IPR010562">
    <property type="entry name" value="Haemolymph_juvenile_hormone-bd"/>
</dbReference>